<protein>
    <submittedName>
        <fullName evidence="2">Phage major capsid protein</fullName>
    </submittedName>
</protein>
<dbReference type="AlphaFoldDB" id="A0A3E3DUT9"/>
<feature type="domain" description="Phage capsid-like C-terminal" evidence="1">
    <location>
        <begin position="7"/>
        <end position="289"/>
    </location>
</feature>
<proteinExistence type="predicted"/>
<dbReference type="InterPro" id="IPR054612">
    <property type="entry name" value="Phage_capsid-like_C"/>
</dbReference>
<organism evidence="2 3">
    <name type="scientific">Anaerofustis stercorihominis</name>
    <dbReference type="NCBI Taxonomy" id="214853"/>
    <lineage>
        <taxon>Bacteria</taxon>
        <taxon>Bacillati</taxon>
        <taxon>Bacillota</taxon>
        <taxon>Clostridia</taxon>
        <taxon>Eubacteriales</taxon>
        <taxon>Eubacteriaceae</taxon>
        <taxon>Anaerofustis</taxon>
    </lineage>
</organism>
<name>A0A3E3DUT9_9FIRM</name>
<dbReference type="Proteomes" id="UP000261212">
    <property type="component" value="Unassembled WGS sequence"/>
</dbReference>
<dbReference type="Gene3D" id="3.30.2400.10">
    <property type="entry name" value="Major capsid protein gp5"/>
    <property type="match status" value="1"/>
</dbReference>
<dbReference type="Pfam" id="PF05065">
    <property type="entry name" value="Phage_capsid"/>
    <property type="match status" value="1"/>
</dbReference>
<dbReference type="RefSeq" id="WP_117532851.1">
    <property type="nucleotide sequence ID" value="NZ_QUSM01000009.1"/>
</dbReference>
<evidence type="ECO:0000313" key="2">
    <source>
        <dbReference type="EMBL" id="RGD72915.1"/>
    </source>
</evidence>
<gene>
    <name evidence="2" type="ORF">DW687_11775</name>
</gene>
<accession>A0A3E3DUT9</accession>
<dbReference type="Gene3D" id="3.30.2320.10">
    <property type="entry name" value="hypothetical protein PF0899 domain"/>
    <property type="match status" value="1"/>
</dbReference>
<evidence type="ECO:0000259" key="1">
    <source>
        <dbReference type="Pfam" id="PF05065"/>
    </source>
</evidence>
<sequence>MSVLSRGTLLDPELVTDLINKVKGKSSLAVLSAQTPIPFNGQKEFTFSMDNEIDIVAENGKKSHGGVTITPTTIVPVKFEYGARVSEEFKYGSEEVQLSILQAFNDGFATKVAKGLDIAGFHGINPRTSTASSVIGENNFDSKITQKITYTAANIDENIEAAIATIEGADGDITGMVISPSARQALAALKNSSNERLYPELAWGGNPSTINGLRLDINRTVSVGGKDEAIIGDFENMFKWGYAKDIPLEIIPYGDPDNTGEDLKGHNQIYLRAEVYLGWGILDSSSFARIASSEV</sequence>
<evidence type="ECO:0000313" key="3">
    <source>
        <dbReference type="Proteomes" id="UP000261212"/>
    </source>
</evidence>
<reference evidence="2 3" key="1">
    <citation type="submission" date="2018-08" db="EMBL/GenBank/DDBJ databases">
        <title>A genome reference for cultivated species of the human gut microbiota.</title>
        <authorList>
            <person name="Zou Y."/>
            <person name="Xue W."/>
            <person name="Luo G."/>
        </authorList>
    </citation>
    <scope>NUCLEOTIDE SEQUENCE [LARGE SCALE GENOMIC DNA]</scope>
    <source>
        <strain evidence="2 3">AM25-6</strain>
    </source>
</reference>
<dbReference type="SUPFAM" id="SSF56563">
    <property type="entry name" value="Major capsid protein gp5"/>
    <property type="match status" value="1"/>
</dbReference>
<dbReference type="EMBL" id="QUSM01000009">
    <property type="protein sequence ID" value="RGD72915.1"/>
    <property type="molecule type" value="Genomic_DNA"/>
</dbReference>
<comment type="caution">
    <text evidence="2">The sequence shown here is derived from an EMBL/GenBank/DDBJ whole genome shotgun (WGS) entry which is preliminary data.</text>
</comment>